<evidence type="ECO:0000313" key="1">
    <source>
        <dbReference type="EMBL" id="TKX26662.1"/>
    </source>
</evidence>
<name>A0A4V6YAY7_9PEZI</name>
<protein>
    <submittedName>
        <fullName evidence="1">Uncharacterized protein</fullName>
    </submittedName>
</protein>
<sequence>MELRDVNGAPAVVSCCSGATRTDIFRDTGVGMYLMAGLMWFVGRTAEAGSRTLVSAAVLGTEASGGFWTNDVLDGERSRLSWGSWAQLRRAEWEFVKGVLKDNGVGKVVLKGVGGGRKPYCV</sequence>
<dbReference type="Proteomes" id="UP000308133">
    <property type="component" value="Unassembled WGS sequence"/>
</dbReference>
<evidence type="ECO:0000313" key="2">
    <source>
        <dbReference type="Proteomes" id="UP000308133"/>
    </source>
</evidence>
<proteinExistence type="predicted"/>
<gene>
    <name evidence="1" type="ORF">C1H76_1194</name>
</gene>
<dbReference type="EMBL" id="PTQR01000012">
    <property type="protein sequence ID" value="TKX26662.1"/>
    <property type="molecule type" value="Genomic_DNA"/>
</dbReference>
<reference evidence="1 2" key="1">
    <citation type="submission" date="2018-02" db="EMBL/GenBank/DDBJ databases">
        <title>Draft genome sequences of Elsinoe sp., causing black scab on jojoba.</title>
        <authorList>
            <person name="Stodart B."/>
            <person name="Jeffress S."/>
            <person name="Ash G."/>
            <person name="Arun Chinnappa K."/>
        </authorList>
    </citation>
    <scope>NUCLEOTIDE SEQUENCE [LARGE SCALE GENOMIC DNA]</scope>
    <source>
        <strain evidence="1 2">Hillstone_2</strain>
    </source>
</reference>
<comment type="caution">
    <text evidence="1">The sequence shown here is derived from an EMBL/GenBank/DDBJ whole genome shotgun (WGS) entry which is preliminary data.</text>
</comment>
<dbReference type="AlphaFoldDB" id="A0A4V6YAY7"/>
<organism evidence="1 2">
    <name type="scientific">Elsinoe australis</name>
    <dbReference type="NCBI Taxonomy" id="40998"/>
    <lineage>
        <taxon>Eukaryota</taxon>
        <taxon>Fungi</taxon>
        <taxon>Dikarya</taxon>
        <taxon>Ascomycota</taxon>
        <taxon>Pezizomycotina</taxon>
        <taxon>Dothideomycetes</taxon>
        <taxon>Dothideomycetidae</taxon>
        <taxon>Myriangiales</taxon>
        <taxon>Elsinoaceae</taxon>
        <taxon>Elsinoe</taxon>
    </lineage>
</organism>
<accession>A0A4V6YAY7</accession>